<feature type="region of interest" description="Disordered" evidence="1">
    <location>
        <begin position="66"/>
        <end position="98"/>
    </location>
</feature>
<feature type="compositionally biased region" description="Acidic residues" evidence="1">
    <location>
        <begin position="89"/>
        <end position="98"/>
    </location>
</feature>
<name>A0ABX1AL27_9ACTN</name>
<keyword evidence="3" id="KW-1185">Reference proteome</keyword>
<reference evidence="2 3" key="1">
    <citation type="submission" date="2020-03" db="EMBL/GenBank/DDBJ databases">
        <title>Draft genome of Streptomyces sp. ventii, isolated from the Axial Seamount in the Pacific Ocean, and resequencing of the two type strains Streptomyces lonarensis strain NCL 716 and Streptomyces bohaiensis strain 11A07.</title>
        <authorList>
            <person name="Loughran R.M."/>
            <person name="Pfannmuller K.M."/>
            <person name="Wasson B.J."/>
            <person name="Deadmond M.C."/>
            <person name="Paddock B.E."/>
            <person name="Koyack M.J."/>
            <person name="Gallegos D.A."/>
            <person name="Mitchell E.A."/>
            <person name="Ushijima B."/>
            <person name="Saw J.H."/>
            <person name="Mcphail K.L."/>
            <person name="Videau P."/>
        </authorList>
    </citation>
    <scope>NUCLEOTIDE SEQUENCE [LARGE SCALE GENOMIC DNA]</scope>
    <source>
        <strain evidence="3">5675061</strain>
    </source>
</reference>
<protein>
    <submittedName>
        <fullName evidence="2">YtxH domain-containing protein</fullName>
    </submittedName>
</protein>
<feature type="compositionally biased region" description="Polar residues" evidence="1">
    <location>
        <begin position="74"/>
        <end position="86"/>
    </location>
</feature>
<gene>
    <name evidence="2" type="ORF">HCJ92_09565</name>
</gene>
<evidence type="ECO:0000256" key="1">
    <source>
        <dbReference type="SAM" id="MobiDB-lite"/>
    </source>
</evidence>
<organism evidence="2 3">
    <name type="scientific">Streptomyces spiramenti</name>
    <dbReference type="NCBI Taxonomy" id="2720606"/>
    <lineage>
        <taxon>Bacteria</taxon>
        <taxon>Bacillati</taxon>
        <taxon>Actinomycetota</taxon>
        <taxon>Actinomycetes</taxon>
        <taxon>Kitasatosporales</taxon>
        <taxon>Streptomycetaceae</taxon>
        <taxon>Streptomyces</taxon>
    </lineage>
</organism>
<evidence type="ECO:0000313" key="3">
    <source>
        <dbReference type="Proteomes" id="UP000746503"/>
    </source>
</evidence>
<sequence length="98" mass="10226">MRKLTFITGAAVGFVLGARAGRGCYDRIAASARRIADNPAVRNSVETAAHNGREAAVRAGHAVADRAGDRLPGSLSQKLRSVQGRQNPLDDDWGSGAA</sequence>
<dbReference type="EMBL" id="JAAVJB010000055">
    <property type="protein sequence ID" value="NJP66529.1"/>
    <property type="molecule type" value="Genomic_DNA"/>
</dbReference>
<comment type="caution">
    <text evidence="2">The sequence shown here is derived from an EMBL/GenBank/DDBJ whole genome shotgun (WGS) entry which is preliminary data.</text>
</comment>
<evidence type="ECO:0000313" key="2">
    <source>
        <dbReference type="EMBL" id="NJP66529.1"/>
    </source>
</evidence>
<dbReference type="RefSeq" id="WP_167933053.1">
    <property type="nucleotide sequence ID" value="NZ_JAAVJB010000055.1"/>
</dbReference>
<proteinExistence type="predicted"/>
<accession>A0ABX1AL27</accession>
<dbReference type="Proteomes" id="UP000746503">
    <property type="component" value="Unassembled WGS sequence"/>
</dbReference>